<reference evidence="3 4" key="1">
    <citation type="journal article" date="2022" name="Allergy">
        <title>Genome assembly and annotation of Periplaneta americana reveal a comprehensive cockroach allergen profile.</title>
        <authorList>
            <person name="Wang L."/>
            <person name="Xiong Q."/>
            <person name="Saelim N."/>
            <person name="Wang L."/>
            <person name="Nong W."/>
            <person name="Wan A.T."/>
            <person name="Shi M."/>
            <person name="Liu X."/>
            <person name="Cao Q."/>
            <person name="Hui J.H.L."/>
            <person name="Sookrung N."/>
            <person name="Leung T.F."/>
            <person name="Tungtrongchitr A."/>
            <person name="Tsui S.K.W."/>
        </authorList>
    </citation>
    <scope>NUCLEOTIDE SEQUENCE [LARGE SCALE GENOMIC DNA]</scope>
    <source>
        <strain evidence="3">PWHHKU_190912</strain>
    </source>
</reference>
<dbReference type="EMBL" id="JAJSOF020000003">
    <property type="protein sequence ID" value="KAJ4449253.1"/>
    <property type="molecule type" value="Genomic_DNA"/>
</dbReference>
<feature type="coiled-coil region" evidence="1">
    <location>
        <begin position="172"/>
        <end position="221"/>
    </location>
</feature>
<evidence type="ECO:0000313" key="4">
    <source>
        <dbReference type="Proteomes" id="UP001148838"/>
    </source>
</evidence>
<dbReference type="InterPro" id="IPR026106">
    <property type="entry name" value="MAP9"/>
</dbReference>
<protein>
    <submittedName>
        <fullName evidence="3">Uncharacterized protein</fullName>
    </submittedName>
</protein>
<feature type="region of interest" description="Disordered" evidence="2">
    <location>
        <begin position="501"/>
        <end position="543"/>
    </location>
</feature>
<accession>A0ABQ8TTT0</accession>
<dbReference type="PANTHER" id="PTHR14739">
    <property type="entry name" value="MICROTUBULE-ASSOCIATED PROTEIN 9"/>
    <property type="match status" value="1"/>
</dbReference>
<feature type="compositionally biased region" description="Polar residues" evidence="2">
    <location>
        <begin position="61"/>
        <end position="71"/>
    </location>
</feature>
<dbReference type="Proteomes" id="UP001148838">
    <property type="component" value="Unassembled WGS sequence"/>
</dbReference>
<feature type="compositionally biased region" description="Acidic residues" evidence="2">
    <location>
        <begin position="529"/>
        <end position="543"/>
    </location>
</feature>
<evidence type="ECO:0000313" key="3">
    <source>
        <dbReference type="EMBL" id="KAJ4449253.1"/>
    </source>
</evidence>
<sequence length="624" mass="72563">MLSIGNKYTKNSLRPIPKNAIGIHDSNKDNCKRLGQWVPSGASNLRRYNSSESKDKRTLHKNISSRSTSVTPRRKQSIDEFSNHECKSFQRSLKLLGLHPKDLGISGDIPKTYISPHSVGPTFHTRITKRSFSVENLKSAIQEQMSEKASGDHVSRKTLCDAVYEEWYFRKLEEARKKKEAQDLEARKKQEDVEIVKKELQQKVEENFRKWKQMKDKQKQQCRQKKVVEGSGDFTVRSEKTRSNQEQAFLSWKREKNKLLKQKKSSNNIKMEATKSDDRKFEAELVYKAWKKHADEIMKERAQEELLKKQKVEEEKKEKEKERRESAKLSFNAWKTRKDEELKKKIRENKLAEEQKKDEQAMHETDRLYEAEQAFDEWLTQVEERRNKQIDAVHKSKRSIQHQFPWSPVSYRPPPVLLNHQSSPGSFAEEQAGSKVEDAIITSVASSRTLETPTSSKTENTYVSPEEVRPFPKAPPRKLSCHGRKRGRCMIATDSPEKNEIVERKCKNSMGKQAEKRRVRQRSSSSLEEVGENTSDSDQDSYENEVEPIYSLHSGDFVIVRVSGKNTSRNYVAQIVNRAVDGYDVKFFKRQIASNRFIETDEPVSFVSYEETVLKLPEPIKDNK</sequence>
<gene>
    <name evidence="3" type="ORF">ANN_00650</name>
</gene>
<feature type="compositionally biased region" description="Basic and acidic residues" evidence="2">
    <location>
        <begin position="305"/>
        <end position="327"/>
    </location>
</feature>
<proteinExistence type="predicted"/>
<keyword evidence="4" id="KW-1185">Reference proteome</keyword>
<name>A0ABQ8TTT0_PERAM</name>
<evidence type="ECO:0000256" key="2">
    <source>
        <dbReference type="SAM" id="MobiDB-lite"/>
    </source>
</evidence>
<dbReference type="PANTHER" id="PTHR14739:SF9">
    <property type="entry name" value="MICROTUBULE-ASSOCIATED PROTEIN 9"/>
    <property type="match status" value="1"/>
</dbReference>
<feature type="region of interest" description="Disordered" evidence="2">
    <location>
        <begin position="45"/>
        <end position="77"/>
    </location>
</feature>
<keyword evidence="1" id="KW-0175">Coiled coil</keyword>
<feature type="region of interest" description="Disordered" evidence="2">
    <location>
        <begin position="450"/>
        <end position="482"/>
    </location>
</feature>
<feature type="compositionally biased region" description="Polar residues" evidence="2">
    <location>
        <begin position="450"/>
        <end position="463"/>
    </location>
</feature>
<feature type="region of interest" description="Disordered" evidence="2">
    <location>
        <begin position="305"/>
        <end position="330"/>
    </location>
</feature>
<organism evidence="3 4">
    <name type="scientific">Periplaneta americana</name>
    <name type="common">American cockroach</name>
    <name type="synonym">Blatta americana</name>
    <dbReference type="NCBI Taxonomy" id="6978"/>
    <lineage>
        <taxon>Eukaryota</taxon>
        <taxon>Metazoa</taxon>
        <taxon>Ecdysozoa</taxon>
        <taxon>Arthropoda</taxon>
        <taxon>Hexapoda</taxon>
        <taxon>Insecta</taxon>
        <taxon>Pterygota</taxon>
        <taxon>Neoptera</taxon>
        <taxon>Polyneoptera</taxon>
        <taxon>Dictyoptera</taxon>
        <taxon>Blattodea</taxon>
        <taxon>Blattoidea</taxon>
        <taxon>Blattidae</taxon>
        <taxon>Blattinae</taxon>
        <taxon>Periplaneta</taxon>
    </lineage>
</organism>
<evidence type="ECO:0000256" key="1">
    <source>
        <dbReference type="SAM" id="Coils"/>
    </source>
</evidence>
<comment type="caution">
    <text evidence="3">The sequence shown here is derived from an EMBL/GenBank/DDBJ whole genome shotgun (WGS) entry which is preliminary data.</text>
</comment>